<feature type="compositionally biased region" description="Pro residues" evidence="1">
    <location>
        <begin position="182"/>
        <end position="200"/>
    </location>
</feature>
<accession>A0ABN8ZN01</accession>
<feature type="region of interest" description="Disordered" evidence="1">
    <location>
        <begin position="56"/>
        <end position="112"/>
    </location>
</feature>
<evidence type="ECO:0000313" key="3">
    <source>
        <dbReference type="Proteomes" id="UP001176941"/>
    </source>
</evidence>
<evidence type="ECO:0000256" key="1">
    <source>
        <dbReference type="SAM" id="MobiDB-lite"/>
    </source>
</evidence>
<dbReference type="Proteomes" id="UP001176941">
    <property type="component" value="Chromosome 4"/>
</dbReference>
<proteinExistence type="predicted"/>
<evidence type="ECO:0000313" key="2">
    <source>
        <dbReference type="EMBL" id="CAI9174883.1"/>
    </source>
</evidence>
<feature type="region of interest" description="Disordered" evidence="1">
    <location>
        <begin position="178"/>
        <end position="324"/>
    </location>
</feature>
<organism evidence="2 3">
    <name type="scientific">Rangifer tarandus platyrhynchus</name>
    <name type="common">Svalbard reindeer</name>
    <dbReference type="NCBI Taxonomy" id="3082113"/>
    <lineage>
        <taxon>Eukaryota</taxon>
        <taxon>Metazoa</taxon>
        <taxon>Chordata</taxon>
        <taxon>Craniata</taxon>
        <taxon>Vertebrata</taxon>
        <taxon>Euteleostomi</taxon>
        <taxon>Mammalia</taxon>
        <taxon>Eutheria</taxon>
        <taxon>Laurasiatheria</taxon>
        <taxon>Artiodactyla</taxon>
        <taxon>Ruminantia</taxon>
        <taxon>Pecora</taxon>
        <taxon>Cervidae</taxon>
        <taxon>Odocoileinae</taxon>
        <taxon>Rangifer</taxon>
    </lineage>
</organism>
<feature type="compositionally biased region" description="Basic and acidic residues" evidence="1">
    <location>
        <begin position="58"/>
        <end position="73"/>
    </location>
</feature>
<dbReference type="EMBL" id="OX459940">
    <property type="protein sequence ID" value="CAI9174883.1"/>
    <property type="molecule type" value="Genomic_DNA"/>
</dbReference>
<sequence length="324" mass="33773">MREPEILQARMKTWSGPFDHLPLLHTKRKSQEEDFTSACNFNAKGLQGLQNCGLPESVRAEGKNPSRKPEGCGRGRNGMPRSPGAAIPGHYGSHRPLKSRAQAGTATSPGLDRAHSLARRPIVLACAHLASAPAAGHLVQMRPAGCSRVGNAARISRSWARGSGSQQRFAGFAPRLARAIRPAPPARGAPPPARLPPSKPAAPAGNTSSGALPTGERAAEPPGAAQPLSAGRRRTQPAPYARDGLGRGAAPHAGDCSPRAVRPRQAGRRQAGSSWTPTPPNPWAPGRGGGHPHPDCTTGEDSGNPRPDTGKEFGKGPAPHLEGR</sequence>
<gene>
    <name evidence="2" type="ORF">MRATA1EN1_LOCUS23845</name>
</gene>
<name>A0ABN8ZN01_RANTA</name>
<reference evidence="2" key="1">
    <citation type="submission" date="2023-04" db="EMBL/GenBank/DDBJ databases">
        <authorList>
            <consortium name="ELIXIR-Norway"/>
        </authorList>
    </citation>
    <scope>NUCLEOTIDE SEQUENCE [LARGE SCALE GENOMIC DNA]</scope>
</reference>
<keyword evidence="3" id="KW-1185">Reference proteome</keyword>
<protein>
    <submittedName>
        <fullName evidence="2">Uncharacterized protein</fullName>
    </submittedName>
</protein>